<sequence>MSSPGPHSTPAVIDGLDVDRIAAAVQACPLVAGLHPGAHGAVATLLPGRRVPGIRVLEVDGRAVGLEIAVTAPYGAVLDRVGEQVRAAVAALAPGLPADVTVADVI</sequence>
<evidence type="ECO:0008006" key="3">
    <source>
        <dbReference type="Google" id="ProtNLM"/>
    </source>
</evidence>
<evidence type="ECO:0000313" key="2">
    <source>
        <dbReference type="Proteomes" id="UP000535890"/>
    </source>
</evidence>
<keyword evidence="2" id="KW-1185">Reference proteome</keyword>
<accession>A0A7Y9J8W5</accession>
<protein>
    <recommendedName>
        <fullName evidence="3">Asp23/Gls24 family envelope stress response protein</fullName>
    </recommendedName>
</protein>
<dbReference type="RefSeq" id="WP_179796982.1">
    <property type="nucleotide sequence ID" value="NZ_BAABHP010000032.1"/>
</dbReference>
<gene>
    <name evidence="1" type="ORF">BJ983_005800</name>
</gene>
<dbReference type="AlphaFoldDB" id="A0A7Y9J8W5"/>
<dbReference type="Proteomes" id="UP000535890">
    <property type="component" value="Unassembled WGS sequence"/>
</dbReference>
<proteinExistence type="predicted"/>
<comment type="caution">
    <text evidence="1">The sequence shown here is derived from an EMBL/GenBank/DDBJ whole genome shotgun (WGS) entry which is preliminary data.</text>
</comment>
<reference evidence="1 2" key="1">
    <citation type="submission" date="2020-07" db="EMBL/GenBank/DDBJ databases">
        <title>Sequencing the genomes of 1000 actinobacteria strains.</title>
        <authorList>
            <person name="Klenk H.-P."/>
        </authorList>
    </citation>
    <scope>NUCLEOTIDE SEQUENCE [LARGE SCALE GENOMIC DNA]</scope>
    <source>
        <strain evidence="1 2">DSM 45772</strain>
    </source>
</reference>
<name>A0A7Y9J8W5_9PSEU</name>
<dbReference type="EMBL" id="JACCBN010000001">
    <property type="protein sequence ID" value="NYD39698.1"/>
    <property type="molecule type" value="Genomic_DNA"/>
</dbReference>
<organism evidence="1 2">
    <name type="scientific">Actinomycetospora corticicola</name>
    <dbReference type="NCBI Taxonomy" id="663602"/>
    <lineage>
        <taxon>Bacteria</taxon>
        <taxon>Bacillati</taxon>
        <taxon>Actinomycetota</taxon>
        <taxon>Actinomycetes</taxon>
        <taxon>Pseudonocardiales</taxon>
        <taxon>Pseudonocardiaceae</taxon>
        <taxon>Actinomycetospora</taxon>
    </lineage>
</organism>
<evidence type="ECO:0000313" key="1">
    <source>
        <dbReference type="EMBL" id="NYD39698.1"/>
    </source>
</evidence>